<dbReference type="EMBL" id="CAJVPT010055446">
    <property type="protein sequence ID" value="CAG8755190.1"/>
    <property type="molecule type" value="Genomic_DNA"/>
</dbReference>
<comment type="caution">
    <text evidence="1">The sequence shown here is derived from an EMBL/GenBank/DDBJ whole genome shotgun (WGS) entry which is preliminary data.</text>
</comment>
<organism evidence="1 2">
    <name type="scientific">Acaulospora colombiana</name>
    <dbReference type="NCBI Taxonomy" id="27376"/>
    <lineage>
        <taxon>Eukaryota</taxon>
        <taxon>Fungi</taxon>
        <taxon>Fungi incertae sedis</taxon>
        <taxon>Mucoromycota</taxon>
        <taxon>Glomeromycotina</taxon>
        <taxon>Glomeromycetes</taxon>
        <taxon>Diversisporales</taxon>
        <taxon>Acaulosporaceae</taxon>
        <taxon>Acaulospora</taxon>
    </lineage>
</organism>
<name>A0ACA9QMN5_9GLOM</name>
<proteinExistence type="predicted"/>
<accession>A0ACA9QMN5</accession>
<protein>
    <submittedName>
        <fullName evidence="1">11333_t:CDS:1</fullName>
    </submittedName>
</protein>
<keyword evidence="2" id="KW-1185">Reference proteome</keyword>
<feature type="non-terminal residue" evidence="1">
    <location>
        <position position="1"/>
    </location>
</feature>
<sequence length="186" mass="20566">SDSDCVVKDRLFLDLTKEFTVSGWVQLMPVNEGKSAGDILSIESPSFPSPIFSIWVEFPASTVHFSCMQAGNDTIKIVKTGVTAPKTTFHLAIEYDLGAFTVYVNGEKCKTIPEACPLPNPDHVCLFLQEARSSFNLQISGIKIYSESLDEVRNDVLLMNRALKFTTEGRRQGHFRGVAGNTGHKH</sequence>
<evidence type="ECO:0000313" key="2">
    <source>
        <dbReference type="Proteomes" id="UP000789525"/>
    </source>
</evidence>
<feature type="non-terminal residue" evidence="1">
    <location>
        <position position="186"/>
    </location>
</feature>
<dbReference type="Proteomes" id="UP000789525">
    <property type="component" value="Unassembled WGS sequence"/>
</dbReference>
<gene>
    <name evidence="1" type="ORF">ACOLOM_LOCUS12915</name>
</gene>
<reference evidence="1" key="1">
    <citation type="submission" date="2021-06" db="EMBL/GenBank/DDBJ databases">
        <authorList>
            <person name="Kallberg Y."/>
            <person name="Tangrot J."/>
            <person name="Rosling A."/>
        </authorList>
    </citation>
    <scope>NUCLEOTIDE SEQUENCE</scope>
    <source>
        <strain evidence="1">CL356</strain>
    </source>
</reference>
<evidence type="ECO:0000313" key="1">
    <source>
        <dbReference type="EMBL" id="CAG8755190.1"/>
    </source>
</evidence>